<dbReference type="AlphaFoldDB" id="A0A2W2EQ08"/>
<name>A0A2W2EQ08_9ACTN</name>
<dbReference type="EMBL" id="POUA01000493">
    <property type="protein sequence ID" value="PZG24523.1"/>
    <property type="molecule type" value="Genomic_DNA"/>
</dbReference>
<proteinExistence type="predicted"/>
<comment type="caution">
    <text evidence="1">The sequence shown here is derived from an EMBL/GenBank/DDBJ whole genome shotgun (WGS) entry which is preliminary data.</text>
</comment>
<dbReference type="Proteomes" id="UP000248544">
    <property type="component" value="Unassembled WGS sequence"/>
</dbReference>
<protein>
    <submittedName>
        <fullName evidence="1">Uncharacterized protein</fullName>
    </submittedName>
</protein>
<organism evidence="1 2">
    <name type="scientific">Spongiactinospora gelatinilytica</name>
    <dbReference type="NCBI Taxonomy" id="2666298"/>
    <lineage>
        <taxon>Bacteria</taxon>
        <taxon>Bacillati</taxon>
        <taxon>Actinomycetota</taxon>
        <taxon>Actinomycetes</taxon>
        <taxon>Streptosporangiales</taxon>
        <taxon>Streptosporangiaceae</taxon>
        <taxon>Spongiactinospora</taxon>
    </lineage>
</organism>
<reference evidence="1 2" key="1">
    <citation type="submission" date="2018-01" db="EMBL/GenBank/DDBJ databases">
        <title>Draft genome sequence of Sphaerisporangium sp. 7K107.</title>
        <authorList>
            <person name="Sahin N."/>
            <person name="Saygin H."/>
            <person name="Ay H."/>
        </authorList>
    </citation>
    <scope>NUCLEOTIDE SEQUENCE [LARGE SCALE GENOMIC DNA]</scope>
    <source>
        <strain evidence="1 2">7K107</strain>
    </source>
</reference>
<gene>
    <name evidence="1" type="ORF">C1I98_35505</name>
</gene>
<keyword evidence="2" id="KW-1185">Reference proteome</keyword>
<evidence type="ECO:0000313" key="1">
    <source>
        <dbReference type="EMBL" id="PZG24523.1"/>
    </source>
</evidence>
<evidence type="ECO:0000313" key="2">
    <source>
        <dbReference type="Proteomes" id="UP000248544"/>
    </source>
</evidence>
<sequence length="59" mass="6570">MPVPANRDTAAADTRQVTIKVEVVTLPGDQGRRLRDGQARIVHAILLWIQHHHPGRSGR</sequence>
<accession>A0A2W2EQ08</accession>